<evidence type="ECO:0000313" key="13">
    <source>
        <dbReference type="Proteomes" id="UP000181981"/>
    </source>
</evidence>
<dbReference type="InterPro" id="IPR008969">
    <property type="entry name" value="CarboxyPept-like_regulatory"/>
</dbReference>
<protein>
    <submittedName>
        <fullName evidence="10">Collagen-binding protein</fullName>
    </submittedName>
    <submittedName>
        <fullName evidence="11">TonB-linked outer membrane protein, SusC/RagA family</fullName>
    </submittedName>
</protein>
<keyword evidence="6 7" id="KW-0998">Cell outer membrane</keyword>
<dbReference type="Gene3D" id="2.170.130.10">
    <property type="entry name" value="TonB-dependent receptor, plug domain"/>
    <property type="match status" value="1"/>
</dbReference>
<reference evidence="10 12" key="1">
    <citation type="submission" date="2014-03" db="EMBL/GenBank/DDBJ databases">
        <title>Complete genome sequence of a deeply braunched marine Bacteroidia bacterium Draconibacterium orientale type strain FH5T.</title>
        <authorList>
            <person name="Li X."/>
            <person name="Wang X."/>
            <person name="Xie Z."/>
            <person name="Du Z."/>
            <person name="Chen G."/>
        </authorList>
    </citation>
    <scope>NUCLEOTIDE SEQUENCE [LARGE SCALE GENOMIC DNA]</scope>
    <source>
        <strain evidence="10 12">FH5</strain>
    </source>
</reference>
<dbReference type="AlphaFoldDB" id="X5E1Q7"/>
<evidence type="ECO:0000256" key="1">
    <source>
        <dbReference type="ARBA" id="ARBA00004571"/>
    </source>
</evidence>
<dbReference type="GO" id="GO:0009279">
    <property type="term" value="C:cell outer membrane"/>
    <property type="evidence" value="ECO:0007669"/>
    <property type="project" value="UniProtKB-SubCell"/>
</dbReference>
<evidence type="ECO:0000256" key="6">
    <source>
        <dbReference type="ARBA" id="ARBA00023237"/>
    </source>
</evidence>
<dbReference type="InterPro" id="IPR023997">
    <property type="entry name" value="TonB-dep_OMP_SusC/RagA_CS"/>
</dbReference>
<evidence type="ECO:0000256" key="4">
    <source>
        <dbReference type="ARBA" id="ARBA00022692"/>
    </source>
</evidence>
<dbReference type="RefSeq" id="WP_038560202.1">
    <property type="nucleotide sequence ID" value="NZ_FOHT01000013.1"/>
</dbReference>
<dbReference type="Gene3D" id="2.60.40.1120">
    <property type="entry name" value="Carboxypeptidase-like, regulatory domain"/>
    <property type="match status" value="1"/>
</dbReference>
<dbReference type="Pfam" id="PF07715">
    <property type="entry name" value="Plug"/>
    <property type="match status" value="1"/>
</dbReference>
<sequence>MRKIFLILGMCFALLGSAYAQQTVTGTVTGDDGLGIPGVTIVQQGTGNGTTTNMDGNYTINVPADAVLVFSFVGMKTVEETVNNRTTINISMQSDAVGIDEVVVTALGIQREKKSLGYAMQEIGGTELVDAREPNLANTLSGKVSGLQVVRGAGGPAGSSKIILRGNNSLTGSNQPLVVVDGMPIDNFTDGAQVDMWGSGAGRDFGSGIGDLNPDDIESMSVLKGASAAALYGSRAGNGVILITTKKGRKTKGAGITINSRVGFESLLTQPDIQKDFGQGSYGTYDRLSRQSWGPKAEGQMVEDWQGNQSPLQTYDNLDNFLRTGIVSNQNVSYSQMINKTNIFASVTRYDNRSVIPETHIDRSTFTMRATSLFGENERWKFDTKATFIKSNAENRPLAGIAAQNNSFYTMYTLPVSLDIRDFNPSIDEDGNQVWWDDASTPQGNPWWNLQYGKNTDTRDRLIGFMSLAYDFTDWLNAEVKGGTDYYTTKKEEKIHSGGIVRPSGVYSKNIDEAFENNFSFLVKAQKDQLIDRLGGFLTVGGNMMHQKSNGMGANSGDLVVPNLFSLNNGVDKPSVSQRYSEKKINSLYGALQLNWDGYIFLDATLRNDWSSTMHKDNRSFLYPSLSLSGIITDMITQNGGSLPEWITFAKVRGSYAEVGNDLPPYQLYNTYSIGKSNSPHDQTTAAPGSILYDPSVVNELIKSYEAGFDLRFVDNRLGLDFTWYKTNATNQLINLPMDSFSGYQSKKINAGNIQNKGIEIMFTADIFRQQGGFNWTVNANMSKNENKILELADGVEEYSLGTVDDLKIVAMVGGNYGEMYGKKMVRVDDEASQYYGMVVVDESGLPLKGSDWEYLGNQQPDWMLGITNMFSYRNVSLSVLLDMKFGGKIFSGTTAFTHSRGTAAATVVNGEREDFVVEGVIQNEDGSYSMNDVAVSPQDYWGRVSATGNLGITDEFTYDASSIRIRNIKLGYKLPSRWFNNIPINGADISVIGNNIWLIHSDTPGIDPESVIGVGTNAIGMEMGSPPTMKSYTFNVSLKF</sequence>
<dbReference type="Pfam" id="PF13715">
    <property type="entry name" value="CarbopepD_reg_2"/>
    <property type="match status" value="1"/>
</dbReference>
<dbReference type="InterPro" id="IPR039426">
    <property type="entry name" value="TonB-dep_rcpt-like"/>
</dbReference>
<name>X5E1Q7_9BACT</name>
<dbReference type="PROSITE" id="PS52016">
    <property type="entry name" value="TONB_DEPENDENT_REC_3"/>
    <property type="match status" value="1"/>
</dbReference>
<dbReference type="InterPro" id="IPR037066">
    <property type="entry name" value="Plug_dom_sf"/>
</dbReference>
<evidence type="ECO:0000256" key="2">
    <source>
        <dbReference type="ARBA" id="ARBA00022448"/>
    </source>
</evidence>
<evidence type="ECO:0000313" key="12">
    <source>
        <dbReference type="Proteomes" id="UP000023772"/>
    </source>
</evidence>
<dbReference type="OrthoDB" id="9768177at2"/>
<keyword evidence="12" id="KW-1185">Reference proteome</keyword>
<keyword evidence="10" id="KW-0176">Collagen</keyword>
<dbReference type="InterPro" id="IPR036942">
    <property type="entry name" value="Beta-barrel_TonB_sf"/>
</dbReference>
<dbReference type="NCBIfam" id="TIGR04057">
    <property type="entry name" value="SusC_RagA_signa"/>
    <property type="match status" value="1"/>
</dbReference>
<evidence type="ECO:0000313" key="11">
    <source>
        <dbReference type="EMBL" id="SET44661.1"/>
    </source>
</evidence>
<comment type="similarity">
    <text evidence="7">Belongs to the TonB-dependent receptor family.</text>
</comment>
<evidence type="ECO:0000259" key="9">
    <source>
        <dbReference type="Pfam" id="PF07715"/>
    </source>
</evidence>
<keyword evidence="5 7" id="KW-0472">Membrane</keyword>
<gene>
    <name evidence="10" type="ORF">FH5T_15155</name>
    <name evidence="11" type="ORF">SAMN05444285_11349</name>
</gene>
<dbReference type="EMBL" id="CP007451">
    <property type="protein sequence ID" value="AHW60521.1"/>
    <property type="molecule type" value="Genomic_DNA"/>
</dbReference>
<dbReference type="SUPFAM" id="SSF56935">
    <property type="entry name" value="Porins"/>
    <property type="match status" value="1"/>
</dbReference>
<dbReference type="Proteomes" id="UP000023772">
    <property type="component" value="Chromosome"/>
</dbReference>
<dbReference type="EMBL" id="FOHT01000013">
    <property type="protein sequence ID" value="SET44661.1"/>
    <property type="molecule type" value="Genomic_DNA"/>
</dbReference>
<keyword evidence="3 7" id="KW-1134">Transmembrane beta strand</keyword>
<evidence type="ECO:0000256" key="3">
    <source>
        <dbReference type="ARBA" id="ARBA00022452"/>
    </source>
</evidence>
<dbReference type="NCBIfam" id="TIGR04056">
    <property type="entry name" value="OMP_RagA_SusC"/>
    <property type="match status" value="1"/>
</dbReference>
<keyword evidence="2 7" id="KW-0813">Transport</keyword>
<dbReference type="InterPro" id="IPR012910">
    <property type="entry name" value="Plug_dom"/>
</dbReference>
<dbReference type="eggNOG" id="COG4206">
    <property type="taxonomic scope" value="Bacteria"/>
</dbReference>
<dbReference type="InterPro" id="IPR023996">
    <property type="entry name" value="TonB-dep_OMP_SusC/RagA"/>
</dbReference>
<proteinExistence type="inferred from homology"/>
<comment type="subcellular location">
    <subcellularLocation>
        <location evidence="1 7">Cell outer membrane</location>
        <topology evidence="1 7">Multi-pass membrane protein</topology>
    </subcellularLocation>
</comment>
<reference evidence="11 13" key="2">
    <citation type="submission" date="2016-10" db="EMBL/GenBank/DDBJ databases">
        <authorList>
            <person name="de Groot N.N."/>
        </authorList>
    </citation>
    <scope>NUCLEOTIDE SEQUENCE [LARGE SCALE GENOMIC DNA]</scope>
    <source>
        <strain evidence="11 13">DSM 25947</strain>
    </source>
</reference>
<feature type="signal peptide" evidence="8">
    <location>
        <begin position="1"/>
        <end position="20"/>
    </location>
</feature>
<dbReference type="Proteomes" id="UP000181981">
    <property type="component" value="Unassembled WGS sequence"/>
</dbReference>
<feature type="chain" id="PRO_5010515191" evidence="8">
    <location>
        <begin position="21"/>
        <end position="1041"/>
    </location>
</feature>
<dbReference type="SUPFAM" id="SSF49464">
    <property type="entry name" value="Carboxypeptidase regulatory domain-like"/>
    <property type="match status" value="1"/>
</dbReference>
<keyword evidence="8" id="KW-0732">Signal</keyword>
<evidence type="ECO:0000256" key="8">
    <source>
        <dbReference type="SAM" id="SignalP"/>
    </source>
</evidence>
<accession>X5E1Q7</accession>
<keyword evidence="4 7" id="KW-0812">Transmembrane</keyword>
<organism evidence="11 13">
    <name type="scientific">Draconibacterium orientale</name>
    <dbReference type="NCBI Taxonomy" id="1168034"/>
    <lineage>
        <taxon>Bacteria</taxon>
        <taxon>Pseudomonadati</taxon>
        <taxon>Bacteroidota</taxon>
        <taxon>Bacteroidia</taxon>
        <taxon>Marinilabiliales</taxon>
        <taxon>Prolixibacteraceae</taxon>
        <taxon>Draconibacterium</taxon>
    </lineage>
</organism>
<evidence type="ECO:0000256" key="7">
    <source>
        <dbReference type="PROSITE-ProRule" id="PRU01360"/>
    </source>
</evidence>
<dbReference type="STRING" id="1168034.FH5T_15155"/>
<dbReference type="Gene3D" id="2.40.170.20">
    <property type="entry name" value="TonB-dependent receptor, beta-barrel domain"/>
    <property type="match status" value="1"/>
</dbReference>
<feature type="domain" description="TonB-dependent receptor plug" evidence="9">
    <location>
        <begin position="113"/>
        <end position="240"/>
    </location>
</feature>
<dbReference type="KEGG" id="dori:FH5T_15155"/>
<evidence type="ECO:0000256" key="5">
    <source>
        <dbReference type="ARBA" id="ARBA00023136"/>
    </source>
</evidence>
<evidence type="ECO:0000313" key="10">
    <source>
        <dbReference type="EMBL" id="AHW60521.1"/>
    </source>
</evidence>
<dbReference type="HOGENOM" id="CLU_004317_2_1_10"/>